<sequence length="109" mass="11761">MDLRSLAAPQIASPKRTRFAVCVRHAHDTPGVPKGIRRSNRATVPADDDPSGSNSPWVPSGSNLGPAERTRMTFRDPFNVSASALRPRAEHPLPNRCGRAPRQAASLLS</sequence>
<feature type="region of interest" description="Disordered" evidence="1">
    <location>
        <begin position="28"/>
        <end position="69"/>
    </location>
</feature>
<feature type="region of interest" description="Disordered" evidence="1">
    <location>
        <begin position="84"/>
        <end position="109"/>
    </location>
</feature>
<keyword evidence="3" id="KW-1185">Reference proteome</keyword>
<organism evidence="2 3">
    <name type="scientific">Ganoderma sinense ZZ0214-1</name>
    <dbReference type="NCBI Taxonomy" id="1077348"/>
    <lineage>
        <taxon>Eukaryota</taxon>
        <taxon>Fungi</taxon>
        <taxon>Dikarya</taxon>
        <taxon>Basidiomycota</taxon>
        <taxon>Agaricomycotina</taxon>
        <taxon>Agaricomycetes</taxon>
        <taxon>Polyporales</taxon>
        <taxon>Polyporaceae</taxon>
        <taxon>Ganoderma</taxon>
    </lineage>
</organism>
<evidence type="ECO:0000313" key="2">
    <source>
        <dbReference type="EMBL" id="PIL31158.1"/>
    </source>
</evidence>
<accession>A0A2G8SC33</accession>
<evidence type="ECO:0000256" key="1">
    <source>
        <dbReference type="SAM" id="MobiDB-lite"/>
    </source>
</evidence>
<name>A0A2G8SC33_9APHY</name>
<dbReference type="EMBL" id="AYKW01000012">
    <property type="protein sequence ID" value="PIL31158.1"/>
    <property type="molecule type" value="Genomic_DNA"/>
</dbReference>
<reference evidence="2 3" key="1">
    <citation type="journal article" date="2015" name="Sci. Rep.">
        <title>Chromosome-level genome map provides insights into diverse defense mechanisms in the medicinal fungus Ganoderma sinense.</title>
        <authorList>
            <person name="Zhu Y."/>
            <person name="Xu J."/>
            <person name="Sun C."/>
            <person name="Zhou S."/>
            <person name="Xu H."/>
            <person name="Nelson D.R."/>
            <person name="Qian J."/>
            <person name="Song J."/>
            <person name="Luo H."/>
            <person name="Xiang L."/>
            <person name="Li Y."/>
            <person name="Xu Z."/>
            <person name="Ji A."/>
            <person name="Wang L."/>
            <person name="Lu S."/>
            <person name="Hayward A."/>
            <person name="Sun W."/>
            <person name="Li X."/>
            <person name="Schwartz D.C."/>
            <person name="Wang Y."/>
            <person name="Chen S."/>
        </authorList>
    </citation>
    <scope>NUCLEOTIDE SEQUENCE [LARGE SCALE GENOMIC DNA]</scope>
    <source>
        <strain evidence="2 3">ZZ0214-1</strain>
    </source>
</reference>
<comment type="caution">
    <text evidence="2">The sequence shown here is derived from an EMBL/GenBank/DDBJ whole genome shotgun (WGS) entry which is preliminary data.</text>
</comment>
<feature type="compositionally biased region" description="Polar residues" evidence="1">
    <location>
        <begin position="51"/>
        <end position="63"/>
    </location>
</feature>
<evidence type="ECO:0000313" key="3">
    <source>
        <dbReference type="Proteomes" id="UP000230002"/>
    </source>
</evidence>
<gene>
    <name evidence="2" type="ORF">GSI_05855</name>
</gene>
<dbReference type="AlphaFoldDB" id="A0A2G8SC33"/>
<proteinExistence type="predicted"/>
<dbReference type="Proteomes" id="UP000230002">
    <property type="component" value="Unassembled WGS sequence"/>
</dbReference>
<protein>
    <submittedName>
        <fullName evidence="2">Uncharacterized protein</fullName>
    </submittedName>
</protein>